<evidence type="ECO:0008006" key="4">
    <source>
        <dbReference type="Google" id="ProtNLM"/>
    </source>
</evidence>
<evidence type="ECO:0000313" key="2">
    <source>
        <dbReference type="EMBL" id="KAJ6850564.1"/>
    </source>
</evidence>
<dbReference type="InterPro" id="IPR036875">
    <property type="entry name" value="Znf_CCHC_sf"/>
</dbReference>
<dbReference type="SUPFAM" id="SSF57756">
    <property type="entry name" value="Retrovirus zinc finger-like domains"/>
    <property type="match status" value="1"/>
</dbReference>
<reference evidence="2" key="2">
    <citation type="submission" date="2023-04" db="EMBL/GenBank/DDBJ databases">
        <authorList>
            <person name="Bruccoleri R.E."/>
            <person name="Oakeley E.J."/>
            <person name="Faust A.-M."/>
            <person name="Dessus-Babus S."/>
            <person name="Altorfer M."/>
            <person name="Burckhardt D."/>
            <person name="Oertli M."/>
            <person name="Naumann U."/>
            <person name="Petersen F."/>
            <person name="Wong J."/>
        </authorList>
    </citation>
    <scope>NUCLEOTIDE SEQUENCE</scope>
    <source>
        <strain evidence="2">GSM-AAB239-AS_SAM_17_03QT</strain>
        <tissue evidence="2">Leaf</tissue>
    </source>
</reference>
<dbReference type="Proteomes" id="UP001140949">
    <property type="component" value="Unassembled WGS sequence"/>
</dbReference>
<accession>A0AAX6ICQ0</accession>
<sequence>MPLQSSRTTSISVTPSAVIADNEASHGPQDSQTPQRTQEPQEGHMPAVLHLLQQRPYAPYPQQFQQLDGRHLILQFFQNMVQAQEQHTEILRKGVEGIRDRKQRQQAGGPMRRSQTQQRQKAAPYQIREIPICQFCKRRGHIPEDCRRRLGLCLVCGSNQHHAKGCSKATKMIERPALPECRVSHPEYRVDQLPVPGEYPSRLPLPDQAAQFEEARKKAAIERVAKQRAQQALTMTSKVAQTSEVVDAGSFQHPSVSVDVQQPAS</sequence>
<dbReference type="AlphaFoldDB" id="A0AAX6ICQ0"/>
<evidence type="ECO:0000256" key="1">
    <source>
        <dbReference type="SAM" id="MobiDB-lite"/>
    </source>
</evidence>
<dbReference type="GO" id="GO:0003676">
    <property type="term" value="F:nucleic acid binding"/>
    <property type="evidence" value="ECO:0007669"/>
    <property type="project" value="InterPro"/>
</dbReference>
<comment type="caution">
    <text evidence="2">The sequence shown here is derived from an EMBL/GenBank/DDBJ whole genome shotgun (WGS) entry which is preliminary data.</text>
</comment>
<gene>
    <name evidence="2" type="ORF">M6B38_263495</name>
</gene>
<name>A0AAX6ICQ0_IRIPA</name>
<feature type="compositionally biased region" description="Polar residues" evidence="1">
    <location>
        <begin position="28"/>
        <end position="40"/>
    </location>
</feature>
<evidence type="ECO:0000313" key="3">
    <source>
        <dbReference type="Proteomes" id="UP001140949"/>
    </source>
</evidence>
<protein>
    <recommendedName>
        <fullName evidence="4">CCHC-type domain-containing protein</fullName>
    </recommendedName>
</protein>
<proteinExistence type="predicted"/>
<reference evidence="2" key="1">
    <citation type="journal article" date="2023" name="GigaByte">
        <title>Genome assembly of the bearded iris, Iris pallida Lam.</title>
        <authorList>
            <person name="Bruccoleri R.E."/>
            <person name="Oakeley E.J."/>
            <person name="Faust A.M.E."/>
            <person name="Altorfer M."/>
            <person name="Dessus-Babus S."/>
            <person name="Burckhardt D."/>
            <person name="Oertli M."/>
            <person name="Naumann U."/>
            <person name="Petersen F."/>
            <person name="Wong J."/>
        </authorList>
    </citation>
    <scope>NUCLEOTIDE SEQUENCE</scope>
    <source>
        <strain evidence="2">GSM-AAB239-AS_SAM_17_03QT</strain>
    </source>
</reference>
<keyword evidence="3" id="KW-1185">Reference proteome</keyword>
<dbReference type="Gene3D" id="4.10.60.10">
    <property type="entry name" value="Zinc finger, CCHC-type"/>
    <property type="match status" value="1"/>
</dbReference>
<feature type="compositionally biased region" description="Polar residues" evidence="1">
    <location>
        <begin position="1"/>
        <end position="15"/>
    </location>
</feature>
<dbReference type="EMBL" id="JANAVB010002796">
    <property type="protein sequence ID" value="KAJ6850564.1"/>
    <property type="molecule type" value="Genomic_DNA"/>
</dbReference>
<feature type="region of interest" description="Disordered" evidence="1">
    <location>
        <begin position="1"/>
        <end position="42"/>
    </location>
</feature>
<dbReference type="GO" id="GO:0008270">
    <property type="term" value="F:zinc ion binding"/>
    <property type="evidence" value="ECO:0007669"/>
    <property type="project" value="InterPro"/>
</dbReference>
<organism evidence="2 3">
    <name type="scientific">Iris pallida</name>
    <name type="common">Sweet iris</name>
    <dbReference type="NCBI Taxonomy" id="29817"/>
    <lineage>
        <taxon>Eukaryota</taxon>
        <taxon>Viridiplantae</taxon>
        <taxon>Streptophyta</taxon>
        <taxon>Embryophyta</taxon>
        <taxon>Tracheophyta</taxon>
        <taxon>Spermatophyta</taxon>
        <taxon>Magnoliopsida</taxon>
        <taxon>Liliopsida</taxon>
        <taxon>Asparagales</taxon>
        <taxon>Iridaceae</taxon>
        <taxon>Iridoideae</taxon>
        <taxon>Irideae</taxon>
        <taxon>Iris</taxon>
    </lineage>
</organism>
<feature type="region of interest" description="Disordered" evidence="1">
    <location>
        <begin position="96"/>
        <end position="123"/>
    </location>
</feature>